<dbReference type="GO" id="GO:0005778">
    <property type="term" value="C:peroxisomal membrane"/>
    <property type="evidence" value="ECO:0007669"/>
    <property type="project" value="TreeGrafter"/>
</dbReference>
<protein>
    <recommendedName>
        <fullName evidence="3">Peroxisomal membrane protein 4</fullName>
    </recommendedName>
</protein>
<dbReference type="Pfam" id="PF02466">
    <property type="entry name" value="Tim17"/>
    <property type="match status" value="1"/>
</dbReference>
<dbReference type="PANTHER" id="PTHR15460:SF3">
    <property type="entry name" value="PEROXISOMAL MEMBRANE PROTEIN 4"/>
    <property type="match status" value="1"/>
</dbReference>
<comment type="caution">
    <text evidence="1">The sequence shown here is derived from an EMBL/GenBank/DDBJ whole genome shotgun (WGS) entry which is preliminary data.</text>
</comment>
<dbReference type="PANTHER" id="PTHR15460">
    <property type="entry name" value="PEROXISOMAL MEMBRANE PROTEIN 4"/>
    <property type="match status" value="1"/>
</dbReference>
<proteinExistence type="predicted"/>
<reference evidence="1 2" key="1">
    <citation type="journal article" date="2019" name="Sci. Data">
        <title>Hybrid genome assembly and annotation of Danionella translucida.</title>
        <authorList>
            <person name="Kadobianskyi M."/>
            <person name="Schulze L."/>
            <person name="Schuelke M."/>
            <person name="Judkewitz B."/>
        </authorList>
    </citation>
    <scope>NUCLEOTIDE SEQUENCE [LARGE SCALE GENOMIC DNA]</scope>
    <source>
        <strain evidence="1 2">Bolton</strain>
    </source>
</reference>
<name>A0A553MZJ8_9TELE</name>
<dbReference type="OrthoDB" id="39659at2759"/>
<keyword evidence="2" id="KW-1185">Reference proteome</keyword>
<evidence type="ECO:0000313" key="2">
    <source>
        <dbReference type="Proteomes" id="UP000316079"/>
    </source>
</evidence>
<gene>
    <name evidence="1" type="ORF">DNTS_007616</name>
</gene>
<dbReference type="Proteomes" id="UP000316079">
    <property type="component" value="Unassembled WGS sequence"/>
</dbReference>
<evidence type="ECO:0008006" key="3">
    <source>
        <dbReference type="Google" id="ProtNLM"/>
    </source>
</evidence>
<sequence>MESLRRTMASSGLFETLLFTVNTLLKKDKYKTALAVVKGFRNGAVYGAKIRAPHALVMTFLFRNGSLREKLQAIAQATYTHSRNLASFVFTYKVLQSLQQLVQGKQLQSHSFLAACVGGWLVFGENNNINSQLTVFFVTFEEKCDLMKMSLIIICFISSHLSGCIRTLYNIESGFEKHLYFSIYFQINMYLLSRILFGLSRLAVEKGILPQPRKDPFPLFATLVWGIVLWLFEYHPHTLQPSLQSSMNYLYHDSNTWHDITDFLIYNKPKTH</sequence>
<accession>A0A553MZJ8</accession>
<evidence type="ECO:0000313" key="1">
    <source>
        <dbReference type="EMBL" id="TRY58616.1"/>
    </source>
</evidence>
<dbReference type="AlphaFoldDB" id="A0A553MZJ8"/>
<dbReference type="STRING" id="623744.A0A553MZJ8"/>
<dbReference type="EMBL" id="SRMA01027179">
    <property type="protein sequence ID" value="TRY58616.1"/>
    <property type="molecule type" value="Genomic_DNA"/>
</dbReference>
<organism evidence="1 2">
    <name type="scientific">Danionella cerebrum</name>
    <dbReference type="NCBI Taxonomy" id="2873325"/>
    <lineage>
        <taxon>Eukaryota</taxon>
        <taxon>Metazoa</taxon>
        <taxon>Chordata</taxon>
        <taxon>Craniata</taxon>
        <taxon>Vertebrata</taxon>
        <taxon>Euteleostomi</taxon>
        <taxon>Actinopterygii</taxon>
        <taxon>Neopterygii</taxon>
        <taxon>Teleostei</taxon>
        <taxon>Ostariophysi</taxon>
        <taxon>Cypriniformes</taxon>
        <taxon>Danionidae</taxon>
        <taxon>Danioninae</taxon>
        <taxon>Danionella</taxon>
    </lineage>
</organism>
<dbReference type="InterPro" id="IPR019531">
    <property type="entry name" value="Pmp4"/>
</dbReference>